<feature type="domain" description="Cupin type-2" evidence="1">
    <location>
        <begin position="79"/>
        <end position="146"/>
    </location>
</feature>
<dbReference type="InterPro" id="IPR014710">
    <property type="entry name" value="RmlC-like_jellyroll"/>
</dbReference>
<dbReference type="InterPro" id="IPR011051">
    <property type="entry name" value="RmlC_Cupin_sf"/>
</dbReference>
<proteinExistence type="predicted"/>
<dbReference type="Gene3D" id="2.60.120.10">
    <property type="entry name" value="Jelly Rolls"/>
    <property type="match status" value="1"/>
</dbReference>
<dbReference type="Proteomes" id="UP000050317">
    <property type="component" value="Unassembled WGS sequence"/>
</dbReference>
<dbReference type="AlphaFoldDB" id="A0A0Q0EGR2"/>
<sequence>MSWPDPRSVEPALLAALKRPRAAWLLDRTSGEEKIMRHDQQRDCVLLKPAPTSQGKQGLDYQVGISAQSAGARHIHMQLLTIPPGGKGKAHKHQEHETAIYALSGATGCWYGESLEKHAVVEEGDFFYIPAGMPHVPYNRSNEHAATALIARTDPDEQESVTMLPALDEVLASRQS</sequence>
<dbReference type="Pfam" id="PF07883">
    <property type="entry name" value="Cupin_2"/>
    <property type="match status" value="1"/>
</dbReference>
<evidence type="ECO:0000259" key="1">
    <source>
        <dbReference type="Pfam" id="PF07883"/>
    </source>
</evidence>
<protein>
    <submittedName>
        <fullName evidence="2">Cupin domain protein</fullName>
    </submittedName>
</protein>
<name>A0A0Q0EGR2_9PSED</name>
<evidence type="ECO:0000313" key="2">
    <source>
        <dbReference type="EMBL" id="KPZ22282.1"/>
    </source>
</evidence>
<accession>A0A0Q0EGR2</accession>
<dbReference type="EMBL" id="LJRR01000090">
    <property type="protein sequence ID" value="KPZ22282.1"/>
    <property type="molecule type" value="Genomic_DNA"/>
</dbReference>
<gene>
    <name evidence="2" type="ORF">ALO40_101713</name>
</gene>
<dbReference type="InterPro" id="IPR013096">
    <property type="entry name" value="Cupin_2"/>
</dbReference>
<comment type="caution">
    <text evidence="2">The sequence shown here is derived from an EMBL/GenBank/DDBJ whole genome shotgun (WGS) entry which is preliminary data.</text>
</comment>
<dbReference type="PATRIC" id="fig|251703.9.peg.1872"/>
<evidence type="ECO:0000313" key="3">
    <source>
        <dbReference type="Proteomes" id="UP000050317"/>
    </source>
</evidence>
<dbReference type="SUPFAM" id="SSF51182">
    <property type="entry name" value="RmlC-like cupins"/>
    <property type="match status" value="1"/>
</dbReference>
<dbReference type="CDD" id="cd02210">
    <property type="entry name" value="cupin_BLR2406-like"/>
    <property type="match status" value="1"/>
</dbReference>
<reference evidence="2 3" key="1">
    <citation type="submission" date="2015-09" db="EMBL/GenBank/DDBJ databases">
        <title>Genome announcement of multiple Pseudomonas syringae strains.</title>
        <authorList>
            <person name="Thakur S."/>
            <person name="Wang P.W."/>
            <person name="Gong Y."/>
            <person name="Weir B.S."/>
            <person name="Guttman D.S."/>
        </authorList>
    </citation>
    <scope>NUCLEOTIDE SEQUENCE [LARGE SCALE GENOMIC DNA]</scope>
    <source>
        <strain evidence="2 3">ICMP3963</strain>
    </source>
</reference>
<organism evidence="2 3">
    <name type="scientific">Pseudomonas syringae pv. viburni</name>
    <dbReference type="NCBI Taxonomy" id="251703"/>
    <lineage>
        <taxon>Bacteria</taxon>
        <taxon>Pseudomonadati</taxon>
        <taxon>Pseudomonadota</taxon>
        <taxon>Gammaproteobacteria</taxon>
        <taxon>Pseudomonadales</taxon>
        <taxon>Pseudomonadaceae</taxon>
        <taxon>Pseudomonas</taxon>
    </lineage>
</organism>